<evidence type="ECO:0000313" key="2">
    <source>
        <dbReference type="Proteomes" id="UP001487740"/>
    </source>
</evidence>
<name>A0AAW0T889_SCYPA</name>
<reference evidence="1 2" key="1">
    <citation type="submission" date="2023-03" db="EMBL/GenBank/DDBJ databases">
        <title>High-quality genome of Scylla paramamosain provides insights in environmental adaptation.</title>
        <authorList>
            <person name="Zhang L."/>
        </authorList>
    </citation>
    <scope>NUCLEOTIDE SEQUENCE [LARGE SCALE GENOMIC DNA]</scope>
    <source>
        <strain evidence="1">LZ_2023a</strain>
        <tissue evidence="1">Muscle</tissue>
    </source>
</reference>
<proteinExistence type="predicted"/>
<keyword evidence="2" id="KW-1185">Reference proteome</keyword>
<gene>
    <name evidence="1" type="ORF">O3P69_015948</name>
</gene>
<dbReference type="EMBL" id="JARAKH010000036">
    <property type="protein sequence ID" value="KAK8383854.1"/>
    <property type="molecule type" value="Genomic_DNA"/>
</dbReference>
<dbReference type="Proteomes" id="UP001487740">
    <property type="component" value="Unassembled WGS sequence"/>
</dbReference>
<comment type="caution">
    <text evidence="1">The sequence shown here is derived from an EMBL/GenBank/DDBJ whole genome shotgun (WGS) entry which is preliminary data.</text>
</comment>
<organism evidence="1 2">
    <name type="scientific">Scylla paramamosain</name>
    <name type="common">Mud crab</name>
    <dbReference type="NCBI Taxonomy" id="85552"/>
    <lineage>
        <taxon>Eukaryota</taxon>
        <taxon>Metazoa</taxon>
        <taxon>Ecdysozoa</taxon>
        <taxon>Arthropoda</taxon>
        <taxon>Crustacea</taxon>
        <taxon>Multicrustacea</taxon>
        <taxon>Malacostraca</taxon>
        <taxon>Eumalacostraca</taxon>
        <taxon>Eucarida</taxon>
        <taxon>Decapoda</taxon>
        <taxon>Pleocyemata</taxon>
        <taxon>Brachyura</taxon>
        <taxon>Eubrachyura</taxon>
        <taxon>Portunoidea</taxon>
        <taxon>Portunidae</taxon>
        <taxon>Portuninae</taxon>
        <taxon>Scylla</taxon>
    </lineage>
</organism>
<evidence type="ECO:0000313" key="1">
    <source>
        <dbReference type="EMBL" id="KAK8383854.1"/>
    </source>
</evidence>
<accession>A0AAW0T889</accession>
<protein>
    <submittedName>
        <fullName evidence="1">Uncharacterized protein</fullName>
    </submittedName>
</protein>
<dbReference type="AlphaFoldDB" id="A0AAW0T889"/>
<sequence length="103" mass="11436">MYSLTLLRQLGGVRGVGETGQGRVKGIRLTPPDLESFLCVSITAETLALNTEFAPSWHQECSRPRESAREQQAVGRRRSYCGLESLLRVEVEAVAQHKVSTKH</sequence>